<feature type="transmembrane region" description="Helical" evidence="1">
    <location>
        <begin position="47"/>
        <end position="67"/>
    </location>
</feature>
<protein>
    <recommendedName>
        <fullName evidence="2">CAAX prenyl protease 2/Lysostaphin resistance protein A-like domain-containing protein</fullName>
    </recommendedName>
</protein>
<accession>A0A4R2KQG6</accession>
<feature type="transmembrane region" description="Helical" evidence="1">
    <location>
        <begin position="205"/>
        <end position="221"/>
    </location>
</feature>
<feature type="domain" description="CAAX prenyl protease 2/Lysostaphin resistance protein A-like" evidence="2">
    <location>
        <begin position="150"/>
        <end position="238"/>
    </location>
</feature>
<sequence length="305" mass="35567">MKIDDYINNETDKSKFIIIAVILSFVCIIILSIIGAILNFFGMTLLGQFLSSITLLILFILVGKIFFNINYSELFKEIKLSKYDSMDNLFVTIFFSSVSGFIVVLIYQIDFMINPNRTKLIRYLIKSLNYDNYSMNSILDILMHIITLDIFIHIIIVAIAVVVEEIFFRYNFYKIFVEKKKDVKIFIILSSIIFGIYHCSSISRFFASLVLSISISIIYVMTKNIVYAFVSHFLWDLFTFVSPGFIGYFNNINMSIDVFVCGFIEIIMICLLILLSIYSYYKRGYILSLKTRNKIYSIINDRNIY</sequence>
<feature type="transmembrane region" description="Helical" evidence="1">
    <location>
        <begin position="16"/>
        <end position="41"/>
    </location>
</feature>
<dbReference type="GO" id="GO:0004175">
    <property type="term" value="F:endopeptidase activity"/>
    <property type="evidence" value="ECO:0007669"/>
    <property type="project" value="UniProtKB-ARBA"/>
</dbReference>
<evidence type="ECO:0000313" key="4">
    <source>
        <dbReference type="Proteomes" id="UP000294919"/>
    </source>
</evidence>
<feature type="transmembrane region" description="Helical" evidence="1">
    <location>
        <begin position="88"/>
        <end position="109"/>
    </location>
</feature>
<evidence type="ECO:0000259" key="2">
    <source>
        <dbReference type="Pfam" id="PF02517"/>
    </source>
</evidence>
<dbReference type="Pfam" id="PF02517">
    <property type="entry name" value="Rce1-like"/>
    <property type="match status" value="1"/>
</dbReference>
<dbReference type="RefSeq" id="WP_132244510.1">
    <property type="nucleotide sequence ID" value="NZ_SLWV01000008.1"/>
</dbReference>
<feature type="transmembrane region" description="Helical" evidence="1">
    <location>
        <begin position="183"/>
        <end position="199"/>
    </location>
</feature>
<gene>
    <name evidence="3" type="ORF">EV214_108114</name>
</gene>
<keyword evidence="4" id="KW-1185">Reference proteome</keyword>
<evidence type="ECO:0000313" key="3">
    <source>
        <dbReference type="EMBL" id="TCO76511.1"/>
    </source>
</evidence>
<dbReference type="InterPro" id="IPR003675">
    <property type="entry name" value="Rce1/LyrA-like_dom"/>
</dbReference>
<feature type="transmembrane region" description="Helical" evidence="1">
    <location>
        <begin position="256"/>
        <end position="281"/>
    </location>
</feature>
<dbReference type="Proteomes" id="UP000294919">
    <property type="component" value="Unassembled WGS sequence"/>
</dbReference>
<dbReference type="EMBL" id="SLWV01000008">
    <property type="protein sequence ID" value="TCO76511.1"/>
    <property type="molecule type" value="Genomic_DNA"/>
</dbReference>
<keyword evidence="1" id="KW-0812">Transmembrane</keyword>
<organism evidence="3 4">
    <name type="scientific">Marinisporobacter balticus</name>
    <dbReference type="NCBI Taxonomy" id="2018667"/>
    <lineage>
        <taxon>Bacteria</taxon>
        <taxon>Bacillati</taxon>
        <taxon>Bacillota</taxon>
        <taxon>Clostridia</taxon>
        <taxon>Peptostreptococcales</taxon>
        <taxon>Thermotaleaceae</taxon>
        <taxon>Marinisporobacter</taxon>
    </lineage>
</organism>
<comment type="caution">
    <text evidence="3">The sequence shown here is derived from an EMBL/GenBank/DDBJ whole genome shotgun (WGS) entry which is preliminary data.</text>
</comment>
<feature type="transmembrane region" description="Helical" evidence="1">
    <location>
        <begin position="141"/>
        <end position="163"/>
    </location>
</feature>
<feature type="transmembrane region" description="Helical" evidence="1">
    <location>
        <begin position="233"/>
        <end position="250"/>
    </location>
</feature>
<dbReference type="AlphaFoldDB" id="A0A4R2KQG6"/>
<dbReference type="GO" id="GO:0080120">
    <property type="term" value="P:CAAX-box protein maturation"/>
    <property type="evidence" value="ECO:0007669"/>
    <property type="project" value="UniProtKB-ARBA"/>
</dbReference>
<reference evidence="3 4" key="1">
    <citation type="submission" date="2019-03" db="EMBL/GenBank/DDBJ databases">
        <title>Genomic Encyclopedia of Type Strains, Phase IV (KMG-IV): sequencing the most valuable type-strain genomes for metagenomic binning, comparative biology and taxonomic classification.</title>
        <authorList>
            <person name="Goeker M."/>
        </authorList>
    </citation>
    <scope>NUCLEOTIDE SEQUENCE [LARGE SCALE GENOMIC DNA]</scope>
    <source>
        <strain evidence="3 4">DSM 102940</strain>
    </source>
</reference>
<evidence type="ECO:0000256" key="1">
    <source>
        <dbReference type="SAM" id="Phobius"/>
    </source>
</evidence>
<keyword evidence="1" id="KW-1133">Transmembrane helix</keyword>
<proteinExistence type="predicted"/>
<keyword evidence="1" id="KW-0472">Membrane</keyword>
<name>A0A4R2KQG6_9FIRM</name>